<evidence type="ECO:0000313" key="4">
    <source>
        <dbReference type="EMBL" id="KAJ8936622.1"/>
    </source>
</evidence>
<comment type="caution">
    <text evidence="4">The sequence shown here is derived from an EMBL/GenBank/DDBJ whole genome shotgun (WGS) entry which is preliminary data.</text>
</comment>
<feature type="non-terminal residue" evidence="4">
    <location>
        <position position="107"/>
    </location>
</feature>
<dbReference type="GO" id="GO:0004252">
    <property type="term" value="F:serine-type endopeptidase activity"/>
    <property type="evidence" value="ECO:0007669"/>
    <property type="project" value="InterPro"/>
</dbReference>
<feature type="domain" description="Peptidase S1" evidence="3">
    <location>
        <begin position="1"/>
        <end position="107"/>
    </location>
</feature>
<protein>
    <recommendedName>
        <fullName evidence="3">Peptidase S1 domain-containing protein</fullName>
    </recommendedName>
</protein>
<keyword evidence="5" id="KW-1185">Reference proteome</keyword>
<dbReference type="GO" id="GO:0006508">
    <property type="term" value="P:proteolysis"/>
    <property type="evidence" value="ECO:0007669"/>
    <property type="project" value="InterPro"/>
</dbReference>
<dbReference type="EMBL" id="JANEYF010003404">
    <property type="protein sequence ID" value="KAJ8936622.1"/>
    <property type="molecule type" value="Genomic_DNA"/>
</dbReference>
<dbReference type="AlphaFoldDB" id="A0AAV8XDP9"/>
<dbReference type="Gene3D" id="2.40.10.10">
    <property type="entry name" value="Trypsin-like serine proteases"/>
    <property type="match status" value="1"/>
</dbReference>
<dbReference type="SUPFAM" id="SSF50494">
    <property type="entry name" value="Trypsin-like serine proteases"/>
    <property type="match status" value="1"/>
</dbReference>
<evidence type="ECO:0000256" key="1">
    <source>
        <dbReference type="ARBA" id="ARBA00023157"/>
    </source>
</evidence>
<dbReference type="PANTHER" id="PTHR24256">
    <property type="entry name" value="TRYPTASE-RELATED"/>
    <property type="match status" value="1"/>
</dbReference>
<keyword evidence="1" id="KW-1015">Disulfide bond</keyword>
<dbReference type="PROSITE" id="PS50240">
    <property type="entry name" value="TRYPSIN_DOM"/>
    <property type="match status" value="1"/>
</dbReference>
<proteinExistence type="inferred from homology"/>
<evidence type="ECO:0000259" key="3">
    <source>
        <dbReference type="PROSITE" id="PS50240"/>
    </source>
</evidence>
<dbReference type="Proteomes" id="UP001162156">
    <property type="component" value="Unassembled WGS sequence"/>
</dbReference>
<dbReference type="InterPro" id="IPR001254">
    <property type="entry name" value="Trypsin_dom"/>
</dbReference>
<evidence type="ECO:0000256" key="2">
    <source>
        <dbReference type="ARBA" id="ARBA00024195"/>
    </source>
</evidence>
<accession>A0AAV8XDP9</accession>
<comment type="similarity">
    <text evidence="2">Belongs to the peptidase S1 family. CLIP subfamily.</text>
</comment>
<dbReference type="InterPro" id="IPR043504">
    <property type="entry name" value="Peptidase_S1_PA_chymotrypsin"/>
</dbReference>
<sequence>MRFSWGQLIYSGPTSDTLQEVNLTVVSNQECAPQQHRPITSNQVCTFASGKDACQYDSGGPLLWMDTSTRRLHLIGVISHGIACASQIPGVNTRVTSYLTWIVSRTS</sequence>
<reference evidence="4" key="1">
    <citation type="journal article" date="2023" name="Insect Mol. Biol.">
        <title>Genome sequencing provides insights into the evolution of gene families encoding plant cell wall-degrading enzymes in longhorned beetles.</title>
        <authorList>
            <person name="Shin N.R."/>
            <person name="Okamura Y."/>
            <person name="Kirsch R."/>
            <person name="Pauchet Y."/>
        </authorList>
    </citation>
    <scope>NUCLEOTIDE SEQUENCE</scope>
    <source>
        <strain evidence="4">RBIC_L_NR</strain>
    </source>
</reference>
<dbReference type="InterPro" id="IPR009003">
    <property type="entry name" value="Peptidase_S1_PA"/>
</dbReference>
<dbReference type="InterPro" id="IPR051487">
    <property type="entry name" value="Ser/Thr_Proteases_Immune/Dev"/>
</dbReference>
<dbReference type="Pfam" id="PF00089">
    <property type="entry name" value="Trypsin"/>
    <property type="match status" value="1"/>
</dbReference>
<organism evidence="4 5">
    <name type="scientific">Rhamnusium bicolor</name>
    <dbReference type="NCBI Taxonomy" id="1586634"/>
    <lineage>
        <taxon>Eukaryota</taxon>
        <taxon>Metazoa</taxon>
        <taxon>Ecdysozoa</taxon>
        <taxon>Arthropoda</taxon>
        <taxon>Hexapoda</taxon>
        <taxon>Insecta</taxon>
        <taxon>Pterygota</taxon>
        <taxon>Neoptera</taxon>
        <taxon>Endopterygota</taxon>
        <taxon>Coleoptera</taxon>
        <taxon>Polyphaga</taxon>
        <taxon>Cucujiformia</taxon>
        <taxon>Chrysomeloidea</taxon>
        <taxon>Cerambycidae</taxon>
        <taxon>Lepturinae</taxon>
        <taxon>Rhagiini</taxon>
        <taxon>Rhamnusium</taxon>
    </lineage>
</organism>
<name>A0AAV8XDP9_9CUCU</name>
<evidence type="ECO:0000313" key="5">
    <source>
        <dbReference type="Proteomes" id="UP001162156"/>
    </source>
</evidence>
<gene>
    <name evidence="4" type="ORF">NQ314_012237</name>
</gene>